<feature type="domain" description="AB hydrolase-1" evidence="1">
    <location>
        <begin position="59"/>
        <end position="197"/>
    </location>
</feature>
<dbReference type="Gene3D" id="3.40.50.1820">
    <property type="entry name" value="alpha/beta hydrolase"/>
    <property type="match status" value="1"/>
</dbReference>
<dbReference type="InterPro" id="IPR000073">
    <property type="entry name" value="AB_hydrolase_1"/>
</dbReference>
<proteinExistence type="predicted"/>
<dbReference type="InterPro" id="IPR029058">
    <property type="entry name" value="AB_hydrolase_fold"/>
</dbReference>
<name>A0ABT5S972_9FLAO</name>
<evidence type="ECO:0000313" key="3">
    <source>
        <dbReference type="Proteomes" id="UP001151478"/>
    </source>
</evidence>
<comment type="caution">
    <text evidence="2">The sequence shown here is derived from an EMBL/GenBank/DDBJ whole genome shotgun (WGS) entry which is preliminary data.</text>
</comment>
<dbReference type="SUPFAM" id="SSF53474">
    <property type="entry name" value="alpha/beta-Hydrolases"/>
    <property type="match status" value="1"/>
</dbReference>
<dbReference type="Proteomes" id="UP001151478">
    <property type="component" value="Unassembled WGS sequence"/>
</dbReference>
<accession>A0ABT5S972</accession>
<organism evidence="2 3">
    <name type="scientific">Polaribacter ponticola</name>
    <dbReference type="NCBI Taxonomy" id="2978475"/>
    <lineage>
        <taxon>Bacteria</taxon>
        <taxon>Pseudomonadati</taxon>
        <taxon>Bacteroidota</taxon>
        <taxon>Flavobacteriia</taxon>
        <taxon>Flavobacteriales</taxon>
        <taxon>Flavobacteriaceae</taxon>
    </lineage>
</organism>
<evidence type="ECO:0000313" key="2">
    <source>
        <dbReference type="EMBL" id="MDD7914667.1"/>
    </source>
</evidence>
<evidence type="ECO:0000259" key="1">
    <source>
        <dbReference type="Pfam" id="PF00561"/>
    </source>
</evidence>
<keyword evidence="3" id="KW-1185">Reference proteome</keyword>
<protein>
    <recommendedName>
        <fullName evidence="1">AB hydrolase-1 domain-containing protein</fullName>
    </recommendedName>
</protein>
<dbReference type="RefSeq" id="WP_274270377.1">
    <property type="nucleotide sequence ID" value="NZ_JAOSLC020000003.1"/>
</dbReference>
<dbReference type="EMBL" id="JAOSLC020000003">
    <property type="protein sequence ID" value="MDD7914667.1"/>
    <property type="molecule type" value="Genomic_DNA"/>
</dbReference>
<gene>
    <name evidence="2" type="ORF">N5A56_009655</name>
</gene>
<sequence>MKIRFTITVLLLLLLKGISFGQEKKNKIKSGSGSFTIKGGFNNEKDSIKIFYYKPNFSVIIVVPGGGRNGDDYRDNWIDLANKYNLLVLSPSYSKTKYPKSKNYNIGRLSNSSFINKTTKKRNSNEEWIFDDFDRIFSTAVADVNSTQKKYDLFGHSAGGQIAHRLAIFNPKTKVNRIVAANSGWYTLPNFETEFPYGLKDLNIKKNHLRKSFKSNLIVLLGEKDNKYEKRGDLRKTKLANIQGDGRFSRGIFFSKQQKY</sequence>
<reference evidence="2" key="1">
    <citation type="submission" date="2023-02" db="EMBL/GenBank/DDBJ databases">
        <title>Polaribacter ponticola sp. nov., isolated from seawater.</title>
        <authorList>
            <person name="Baek J.H."/>
            <person name="Kim J.M."/>
            <person name="Choi D.G."/>
            <person name="Jeon C.O."/>
        </authorList>
    </citation>
    <scope>NUCLEOTIDE SEQUENCE</scope>
    <source>
        <strain evidence="2">MSW5</strain>
    </source>
</reference>
<dbReference type="Pfam" id="PF00561">
    <property type="entry name" value="Abhydrolase_1"/>
    <property type="match status" value="1"/>
</dbReference>